<dbReference type="EMBL" id="PRDW01000006">
    <property type="protein sequence ID" value="PPB83768.1"/>
    <property type="molecule type" value="Genomic_DNA"/>
</dbReference>
<dbReference type="InterPro" id="IPR000847">
    <property type="entry name" value="LysR_HTH_N"/>
</dbReference>
<dbReference type="OrthoDB" id="9178397at2"/>
<dbReference type="RefSeq" id="WP_104077422.1">
    <property type="nucleotide sequence ID" value="NZ_CP062169.1"/>
</dbReference>
<dbReference type="InterPro" id="IPR005119">
    <property type="entry name" value="LysR_subst-bd"/>
</dbReference>
<dbReference type="InterPro" id="IPR036390">
    <property type="entry name" value="WH_DNA-bd_sf"/>
</dbReference>
<gene>
    <name evidence="6" type="ORF">B0O95_106159</name>
</gene>
<evidence type="ECO:0000256" key="4">
    <source>
        <dbReference type="ARBA" id="ARBA00023163"/>
    </source>
</evidence>
<comment type="similarity">
    <text evidence="1">Belongs to the LysR transcriptional regulatory family.</text>
</comment>
<dbReference type="Proteomes" id="UP000243096">
    <property type="component" value="Unassembled WGS sequence"/>
</dbReference>
<dbReference type="Gene3D" id="3.40.190.10">
    <property type="entry name" value="Periplasmic binding protein-like II"/>
    <property type="match status" value="2"/>
</dbReference>
<dbReference type="GO" id="GO:0006351">
    <property type="term" value="P:DNA-templated transcription"/>
    <property type="evidence" value="ECO:0007669"/>
    <property type="project" value="TreeGrafter"/>
</dbReference>
<dbReference type="GO" id="GO:0043565">
    <property type="term" value="F:sequence-specific DNA binding"/>
    <property type="evidence" value="ECO:0007669"/>
    <property type="project" value="TreeGrafter"/>
</dbReference>
<dbReference type="SUPFAM" id="SSF53850">
    <property type="entry name" value="Periplasmic binding protein-like II"/>
    <property type="match status" value="1"/>
</dbReference>
<comment type="caution">
    <text evidence="6">The sequence shown here is derived from an EMBL/GenBank/DDBJ whole genome shotgun (WGS) entry which is preliminary data.</text>
</comment>
<dbReference type="Gene3D" id="1.10.10.10">
    <property type="entry name" value="Winged helix-like DNA-binding domain superfamily/Winged helix DNA-binding domain"/>
    <property type="match status" value="1"/>
</dbReference>
<keyword evidence="7" id="KW-1185">Reference proteome</keyword>
<organism evidence="6 7">
    <name type="scientific">Mycetohabitans endofungorum</name>
    <dbReference type="NCBI Taxonomy" id="417203"/>
    <lineage>
        <taxon>Bacteria</taxon>
        <taxon>Pseudomonadati</taxon>
        <taxon>Pseudomonadota</taxon>
        <taxon>Betaproteobacteria</taxon>
        <taxon>Burkholderiales</taxon>
        <taxon>Burkholderiaceae</taxon>
        <taxon>Mycetohabitans</taxon>
    </lineage>
</organism>
<dbReference type="GO" id="GO:0003700">
    <property type="term" value="F:DNA-binding transcription factor activity"/>
    <property type="evidence" value="ECO:0007669"/>
    <property type="project" value="InterPro"/>
</dbReference>
<evidence type="ECO:0000313" key="6">
    <source>
        <dbReference type="EMBL" id="PPB83768.1"/>
    </source>
</evidence>
<evidence type="ECO:0000313" key="7">
    <source>
        <dbReference type="Proteomes" id="UP000243096"/>
    </source>
</evidence>
<sequence>MKRACPTIQELLAFDAVAKHESFTRAANVLCVTVSGVSKQIASLESFVGRPLLQKAGRGVTLTAVGREYWRKISPSLRVIESATFEARLDESSAGVLTLASVPTFLTKWLIPRLPSFRKLHPGVTFSFGQHLRLNDSQPADIDAAIRFGPGNWSSVISDYIAGKEFICIYAAKLEQQLGHPIKQSDVLKQTLLHHEEAPFVWRQWATHWNIDETITLSGPRFTQYSAIIQAVVNGLGVGLVPQILVEEELAQGIVMQLGPAIEFDLGHYLCFNPNRMNRPIFAAFHSWMLTLNKAEQSCYKVPVA</sequence>
<dbReference type="InterPro" id="IPR058163">
    <property type="entry name" value="LysR-type_TF_proteobact-type"/>
</dbReference>
<keyword evidence="3" id="KW-0238">DNA-binding</keyword>
<dbReference type="InterPro" id="IPR036388">
    <property type="entry name" value="WH-like_DNA-bd_sf"/>
</dbReference>
<dbReference type="Pfam" id="PF03466">
    <property type="entry name" value="LysR_substrate"/>
    <property type="match status" value="1"/>
</dbReference>
<feature type="domain" description="HTH lysR-type" evidence="5">
    <location>
        <begin position="6"/>
        <end position="63"/>
    </location>
</feature>
<accession>A0A2P5KAL6</accession>
<evidence type="ECO:0000256" key="1">
    <source>
        <dbReference type="ARBA" id="ARBA00009437"/>
    </source>
</evidence>
<dbReference type="AlphaFoldDB" id="A0A2P5KAL6"/>
<dbReference type="PROSITE" id="PS50931">
    <property type="entry name" value="HTH_LYSR"/>
    <property type="match status" value="1"/>
</dbReference>
<evidence type="ECO:0000259" key="5">
    <source>
        <dbReference type="PROSITE" id="PS50931"/>
    </source>
</evidence>
<reference evidence="6 7" key="1">
    <citation type="submission" date="2018-01" db="EMBL/GenBank/DDBJ databases">
        <title>Genomic Encyclopedia of Type Strains, Phase III (KMG-III): the genomes of soil and plant-associated and newly described type strains.</title>
        <authorList>
            <person name="Whitman W."/>
        </authorList>
    </citation>
    <scope>NUCLEOTIDE SEQUENCE [LARGE SCALE GENOMIC DNA]</scope>
    <source>
        <strain evidence="6 7">HKI456</strain>
    </source>
</reference>
<dbReference type="PANTHER" id="PTHR30537">
    <property type="entry name" value="HTH-TYPE TRANSCRIPTIONAL REGULATOR"/>
    <property type="match status" value="1"/>
</dbReference>
<evidence type="ECO:0000256" key="2">
    <source>
        <dbReference type="ARBA" id="ARBA00023015"/>
    </source>
</evidence>
<protein>
    <submittedName>
        <fullName evidence="6">LysR family transcriptional regulator</fullName>
    </submittedName>
</protein>
<keyword evidence="4" id="KW-0804">Transcription</keyword>
<name>A0A2P5KAL6_9BURK</name>
<evidence type="ECO:0000256" key="3">
    <source>
        <dbReference type="ARBA" id="ARBA00023125"/>
    </source>
</evidence>
<dbReference type="PANTHER" id="PTHR30537:SF26">
    <property type="entry name" value="GLYCINE CLEAVAGE SYSTEM TRANSCRIPTIONAL ACTIVATOR"/>
    <property type="match status" value="1"/>
</dbReference>
<dbReference type="Pfam" id="PF00126">
    <property type="entry name" value="HTH_1"/>
    <property type="match status" value="1"/>
</dbReference>
<proteinExistence type="inferred from homology"/>
<dbReference type="SUPFAM" id="SSF46785">
    <property type="entry name" value="Winged helix' DNA-binding domain"/>
    <property type="match status" value="1"/>
</dbReference>
<keyword evidence="2" id="KW-0805">Transcription regulation</keyword>